<dbReference type="InterPro" id="IPR018165">
    <property type="entry name" value="Ala-tRNA-synth_IIc_core"/>
</dbReference>
<comment type="function">
    <text evidence="11">Catalyzes the attachment of alanine to tRNA(Ala) in a two-step reaction: alanine is first activated by ATP to form Ala-AMP and then transferred to the acceptor end of tRNA(Ala). Also edits incorrectly charged Ser-tRNA(Ala) and Gly-tRNA(Ala) via its editing domain.</text>
</comment>
<dbReference type="RefSeq" id="WP_272094040.1">
    <property type="nucleotide sequence ID" value="NZ_JAQNDK010000001.1"/>
</dbReference>
<dbReference type="PANTHER" id="PTHR11777:SF9">
    <property type="entry name" value="ALANINE--TRNA LIGASE, CYTOPLASMIC"/>
    <property type="match status" value="1"/>
</dbReference>
<dbReference type="Pfam" id="PF01411">
    <property type="entry name" value="tRNA-synt_2c"/>
    <property type="match status" value="1"/>
</dbReference>
<evidence type="ECO:0000256" key="4">
    <source>
        <dbReference type="ARBA" id="ARBA00022723"/>
    </source>
</evidence>
<dbReference type="GO" id="GO:0004813">
    <property type="term" value="F:alanine-tRNA ligase activity"/>
    <property type="evidence" value="ECO:0007669"/>
    <property type="project" value="UniProtKB-EC"/>
</dbReference>
<evidence type="ECO:0000256" key="2">
    <source>
        <dbReference type="ARBA" id="ARBA00022555"/>
    </source>
</evidence>
<reference evidence="13 14" key="1">
    <citation type="submission" date="2023-01" db="EMBL/GenBank/DDBJ databases">
        <title>Minimal conservation of predation-associated metabolite biosynthetic gene clusters underscores biosynthetic potential of Myxococcota including descriptions for ten novel species: Archangium lansinium sp. nov., Myxococcus landrumus sp. nov., Nannocystis bai.</title>
        <authorList>
            <person name="Ahearne A."/>
            <person name="Stevens C."/>
            <person name="Dowd S."/>
        </authorList>
    </citation>
    <scope>NUCLEOTIDE SEQUENCE [LARGE SCALE GENOMIC DNA]</scope>
    <source>
        <strain evidence="13 14">WIWO2</strain>
    </source>
</reference>
<feature type="binding site" evidence="11">
    <location>
        <position position="698"/>
    </location>
    <ligand>
        <name>Zn(2+)</name>
        <dbReference type="ChEBI" id="CHEBI:29105"/>
    </ligand>
</feature>
<evidence type="ECO:0000256" key="10">
    <source>
        <dbReference type="ARBA" id="ARBA00023146"/>
    </source>
</evidence>
<dbReference type="InterPro" id="IPR023033">
    <property type="entry name" value="Ala_tRNA_ligase_euk/bac"/>
</dbReference>
<keyword evidence="10 11" id="KW-0030">Aminoacyl-tRNA synthetase</keyword>
<dbReference type="Gene3D" id="3.30.930.10">
    <property type="entry name" value="Bira Bifunctional Protein, Domain 2"/>
    <property type="match status" value="1"/>
</dbReference>
<dbReference type="CDD" id="cd00673">
    <property type="entry name" value="AlaRS_core"/>
    <property type="match status" value="1"/>
</dbReference>
<dbReference type="Gene3D" id="3.30.980.10">
    <property type="entry name" value="Threonyl-trna Synthetase, Chain A, domain 2"/>
    <property type="match status" value="1"/>
</dbReference>
<dbReference type="PANTHER" id="PTHR11777">
    <property type="entry name" value="ALANYL-TRNA SYNTHETASE"/>
    <property type="match status" value="1"/>
</dbReference>
<keyword evidence="8 11" id="KW-0694">RNA-binding</keyword>
<dbReference type="EC" id="6.1.1.7" evidence="11"/>
<comment type="similarity">
    <text evidence="1 11">Belongs to the class-II aminoacyl-tRNA synthetase family.</text>
</comment>
<dbReference type="InterPro" id="IPR018163">
    <property type="entry name" value="Thr/Ala-tRNA-synth_IIc_edit"/>
</dbReference>
<dbReference type="NCBIfam" id="TIGR00344">
    <property type="entry name" value="alaS"/>
    <property type="match status" value="1"/>
</dbReference>
<comment type="caution">
    <text evidence="13">The sequence shown here is derived from an EMBL/GenBank/DDBJ whole genome shotgun (WGS) entry which is preliminary data.</text>
</comment>
<keyword evidence="4 11" id="KW-0479">Metal-binding</keyword>
<keyword evidence="3 11" id="KW-0436">Ligase</keyword>
<evidence type="ECO:0000256" key="6">
    <source>
        <dbReference type="ARBA" id="ARBA00022833"/>
    </source>
</evidence>
<comment type="domain">
    <text evidence="11">Consists of three domains; the N-terminal catalytic domain, the editing domain and the C-terminal C-Ala domain. The editing domain removes incorrectly charged amino acids, while the C-Ala domain, along with tRNA(Ala), serves as a bridge to cooperatively bring together the editing and aminoacylation centers thus stimulating deacylation of misacylated tRNAs.</text>
</comment>
<keyword evidence="11" id="KW-0963">Cytoplasm</keyword>
<dbReference type="Pfam" id="PF07973">
    <property type="entry name" value="tRNA_SAD"/>
    <property type="match status" value="1"/>
</dbReference>
<evidence type="ECO:0000256" key="5">
    <source>
        <dbReference type="ARBA" id="ARBA00022741"/>
    </source>
</evidence>
<evidence type="ECO:0000256" key="7">
    <source>
        <dbReference type="ARBA" id="ARBA00022840"/>
    </source>
</evidence>
<dbReference type="InterPro" id="IPR018162">
    <property type="entry name" value="Ala-tRNA-ligase_IIc_anticod-bd"/>
</dbReference>
<dbReference type="InterPro" id="IPR050058">
    <property type="entry name" value="Ala-tRNA_ligase"/>
</dbReference>
<dbReference type="SUPFAM" id="SSF55186">
    <property type="entry name" value="ThrRS/AlaRS common domain"/>
    <property type="match status" value="1"/>
</dbReference>
<dbReference type="Pfam" id="PF02272">
    <property type="entry name" value="DHHA1"/>
    <property type="match status" value="1"/>
</dbReference>
<dbReference type="InterPro" id="IPR012947">
    <property type="entry name" value="tRNA_SAD"/>
</dbReference>
<dbReference type="InterPro" id="IPR018164">
    <property type="entry name" value="Ala-tRNA-synth_IIc_N"/>
</dbReference>
<organism evidence="13 14">
    <name type="scientific">Sorangium atrum</name>
    <dbReference type="NCBI Taxonomy" id="2995308"/>
    <lineage>
        <taxon>Bacteria</taxon>
        <taxon>Pseudomonadati</taxon>
        <taxon>Myxococcota</taxon>
        <taxon>Polyangia</taxon>
        <taxon>Polyangiales</taxon>
        <taxon>Polyangiaceae</taxon>
        <taxon>Sorangium</taxon>
    </lineage>
</organism>
<evidence type="ECO:0000259" key="12">
    <source>
        <dbReference type="PROSITE" id="PS50860"/>
    </source>
</evidence>
<dbReference type="Gene3D" id="3.30.54.20">
    <property type="match status" value="1"/>
</dbReference>
<dbReference type="InterPro" id="IPR045864">
    <property type="entry name" value="aa-tRNA-synth_II/BPL/LPL"/>
</dbReference>
<comment type="cofactor">
    <cofactor evidence="11">
        <name>Zn(2+)</name>
        <dbReference type="ChEBI" id="CHEBI:29105"/>
    </cofactor>
    <text evidence="11">Binds 1 zinc ion per subunit.</text>
</comment>
<keyword evidence="2 11" id="KW-0820">tRNA-binding</keyword>
<dbReference type="InterPro" id="IPR002318">
    <property type="entry name" value="Ala-tRNA-lgiase_IIc"/>
</dbReference>
<evidence type="ECO:0000256" key="3">
    <source>
        <dbReference type="ARBA" id="ARBA00022598"/>
    </source>
</evidence>
<sequence>MSIATPASSDLLRRTFLEFFAQRGHEIVPSAPLVPQNDPTLMFVNAGMVQFKDVFTGKDRRPYQRATSSQKCIRISGKHNDLENVGVTARHQTFFEMLGNFSFGDYFKEDAIAFAWELLTKVYDISPSRLVVTIYNGEGGFPADDEAAAIWRKVTGFGDDRILRLGLADNFWTMGDVGPCGPCSEIHFFHGKEPDVARFGEEPRIDGTGWTEIWNNVFMQYERVEKDGPLVPLPAPSIDTGMGLERLASVLQGVTSNYDTDLLRGLVDKAAELSGKPYTGGSADDDVSMRVIADHARTAAFLIAEGVMPERQRREYVLRRVMRRAIRHGHRLGIDRPFLHEVALEVVRRMGETYPELRDRRELIARVTEDEEVRFRSTLKRGMKILDERFDEMRSSGERTLPSAAAADLYTTYGFPLDLTQVICAESNFGVDVQGAEAIIKGAGEADGPIDPTAAVDPAHREARAKLAQPVVFTGYEHEEGDSEIVAIVRVEVQGEGDRARKVRALVERAEAGATVEIVVRETPFYAESGGQVGDVGEVTADGARVEVKDTQKPLAGLVVHEGVVSEGAIAVGQRVHLAVDHAARSATRRNHSATHVLHWALRKVLGEHAQQKGSRVGPDVLRFDFTQNRPLTREEISRIEDLVNEKVLTNAKVTTEILPMDEARRRGAMAIFEEKYGDTVRMLTMTPEVVELCGGTHACALGDIGLFKITSEGGVAAGVRRILASTGLNALAYTRGVEAELARARQVAKAQGGDLAEKIGKIVAHERELEKKVTELERRILEGAGPAQGGGGGIDAMLDGAREIGGIKVLARRVPDGTNPGALRDLAEKLRDKLGDRSAVLLGAVVGDKAQLAVMLSKSATERLKAGELIKPIARIVGGSGGGRPDMAQAGGTDVAQLDAAIAALYAEVERTLAS</sequence>
<feature type="domain" description="Alanyl-transfer RNA synthetases family profile" evidence="12">
    <location>
        <begin position="7"/>
        <end position="737"/>
    </location>
</feature>
<dbReference type="InterPro" id="IPR009000">
    <property type="entry name" value="Transl_B-barrel_sf"/>
</dbReference>
<protein>
    <recommendedName>
        <fullName evidence="11">Alanine--tRNA ligase</fullName>
        <ecNumber evidence="11">6.1.1.7</ecNumber>
    </recommendedName>
    <alternativeName>
        <fullName evidence="11">Alanyl-tRNA synthetase</fullName>
        <shortName evidence="11">AlaRS</shortName>
    </alternativeName>
</protein>
<dbReference type="SUPFAM" id="SSF55681">
    <property type="entry name" value="Class II aaRS and biotin synthetases"/>
    <property type="match status" value="1"/>
</dbReference>
<gene>
    <name evidence="11 13" type="primary">alaS</name>
    <name evidence="13" type="ORF">POL72_05940</name>
</gene>
<keyword evidence="6 11" id="KW-0862">Zinc</keyword>
<dbReference type="Proteomes" id="UP001217485">
    <property type="component" value="Unassembled WGS sequence"/>
</dbReference>
<dbReference type="Gene3D" id="2.40.30.130">
    <property type="match status" value="1"/>
</dbReference>
<evidence type="ECO:0000313" key="14">
    <source>
        <dbReference type="Proteomes" id="UP001217485"/>
    </source>
</evidence>
<accession>A0ABT5BUM0</accession>
<keyword evidence="5 11" id="KW-0547">Nucleotide-binding</keyword>
<proteinExistence type="inferred from homology"/>
<evidence type="ECO:0000256" key="11">
    <source>
        <dbReference type="HAMAP-Rule" id="MF_00036"/>
    </source>
</evidence>
<name>A0ABT5BUM0_9BACT</name>
<feature type="binding site" evidence="11">
    <location>
        <position position="694"/>
    </location>
    <ligand>
        <name>Zn(2+)</name>
        <dbReference type="ChEBI" id="CHEBI:29105"/>
    </ligand>
</feature>
<dbReference type="SMART" id="SM00863">
    <property type="entry name" value="tRNA_SAD"/>
    <property type="match status" value="1"/>
</dbReference>
<dbReference type="SUPFAM" id="SSF50447">
    <property type="entry name" value="Translation proteins"/>
    <property type="match status" value="1"/>
</dbReference>
<comment type="subcellular location">
    <subcellularLocation>
        <location evidence="11">Cytoplasm</location>
    </subcellularLocation>
</comment>
<dbReference type="SUPFAM" id="SSF101353">
    <property type="entry name" value="Putative anticodon-binding domain of alanyl-tRNA synthetase (AlaRS)"/>
    <property type="match status" value="1"/>
</dbReference>
<dbReference type="HAMAP" id="MF_00036_B">
    <property type="entry name" value="Ala_tRNA_synth_B"/>
    <property type="match status" value="1"/>
</dbReference>
<dbReference type="Gene3D" id="3.10.310.40">
    <property type="match status" value="1"/>
</dbReference>
<comment type="catalytic activity">
    <reaction evidence="11">
        <text>tRNA(Ala) + L-alanine + ATP = L-alanyl-tRNA(Ala) + AMP + diphosphate</text>
        <dbReference type="Rhea" id="RHEA:12540"/>
        <dbReference type="Rhea" id="RHEA-COMP:9657"/>
        <dbReference type="Rhea" id="RHEA-COMP:9923"/>
        <dbReference type="ChEBI" id="CHEBI:30616"/>
        <dbReference type="ChEBI" id="CHEBI:33019"/>
        <dbReference type="ChEBI" id="CHEBI:57972"/>
        <dbReference type="ChEBI" id="CHEBI:78442"/>
        <dbReference type="ChEBI" id="CHEBI:78497"/>
        <dbReference type="ChEBI" id="CHEBI:456215"/>
        <dbReference type="EC" id="6.1.1.7"/>
    </reaction>
</comment>
<keyword evidence="9 11" id="KW-0648">Protein biosynthesis</keyword>
<keyword evidence="14" id="KW-1185">Reference proteome</keyword>
<evidence type="ECO:0000256" key="8">
    <source>
        <dbReference type="ARBA" id="ARBA00022884"/>
    </source>
</evidence>
<dbReference type="PROSITE" id="PS50860">
    <property type="entry name" value="AA_TRNA_LIGASE_II_ALA"/>
    <property type="match status" value="1"/>
</dbReference>
<feature type="binding site" evidence="11">
    <location>
        <position position="592"/>
    </location>
    <ligand>
        <name>Zn(2+)</name>
        <dbReference type="ChEBI" id="CHEBI:29105"/>
    </ligand>
</feature>
<dbReference type="InterPro" id="IPR003156">
    <property type="entry name" value="DHHA1_dom"/>
</dbReference>
<dbReference type="PRINTS" id="PR00980">
    <property type="entry name" value="TRNASYNTHALA"/>
</dbReference>
<evidence type="ECO:0000256" key="1">
    <source>
        <dbReference type="ARBA" id="ARBA00008226"/>
    </source>
</evidence>
<evidence type="ECO:0000313" key="13">
    <source>
        <dbReference type="EMBL" id="MDC0677275.1"/>
    </source>
</evidence>
<keyword evidence="7 11" id="KW-0067">ATP-binding</keyword>
<feature type="binding site" evidence="11">
    <location>
        <position position="596"/>
    </location>
    <ligand>
        <name>Zn(2+)</name>
        <dbReference type="ChEBI" id="CHEBI:29105"/>
    </ligand>
</feature>
<dbReference type="EMBL" id="JAQNDK010000001">
    <property type="protein sequence ID" value="MDC0677275.1"/>
    <property type="molecule type" value="Genomic_DNA"/>
</dbReference>
<evidence type="ECO:0000256" key="9">
    <source>
        <dbReference type="ARBA" id="ARBA00022917"/>
    </source>
</evidence>